<feature type="domain" description="ATPase" evidence="1">
    <location>
        <begin position="6"/>
        <end position="212"/>
    </location>
</feature>
<comment type="caution">
    <text evidence="2">The sequence shown here is derived from an EMBL/GenBank/DDBJ whole genome shotgun (WGS) entry which is preliminary data.</text>
</comment>
<keyword evidence="3" id="KW-1185">Reference proteome</keyword>
<organism evidence="2 3">
    <name type="scientific">Candidatus Neptunichlamydia vexilliferae</name>
    <dbReference type="NCBI Taxonomy" id="1651774"/>
    <lineage>
        <taxon>Bacteria</taxon>
        <taxon>Pseudomonadati</taxon>
        <taxon>Chlamydiota</taxon>
        <taxon>Chlamydiia</taxon>
        <taxon>Parachlamydiales</taxon>
        <taxon>Simkaniaceae</taxon>
        <taxon>Candidatus Neptunichlamydia</taxon>
    </lineage>
</organism>
<dbReference type="PANTHER" id="PTHR34704">
    <property type="entry name" value="ATPASE"/>
    <property type="match status" value="1"/>
</dbReference>
<dbReference type="PANTHER" id="PTHR34704:SF1">
    <property type="entry name" value="ATPASE"/>
    <property type="match status" value="1"/>
</dbReference>
<dbReference type="SUPFAM" id="SSF52540">
    <property type="entry name" value="P-loop containing nucleoside triphosphate hydrolases"/>
    <property type="match status" value="1"/>
</dbReference>
<protein>
    <recommendedName>
        <fullName evidence="1">ATPase domain-containing protein</fullName>
    </recommendedName>
</protein>
<gene>
    <name evidence="2" type="ORF">NEPTK9_001112</name>
</gene>
<reference evidence="2 3" key="1">
    <citation type="submission" date="2020-01" db="EMBL/GenBank/DDBJ databases">
        <title>Draft genome sequence of Cand. Neptunochlamydia vexilliferae K9.</title>
        <authorList>
            <person name="Schulz F."/>
            <person name="Koestlbacher S."/>
            <person name="Wascher F."/>
            <person name="Pizzetti I."/>
            <person name="Horn M."/>
        </authorList>
    </citation>
    <scope>NUCLEOTIDE SEQUENCE [LARGE SCALE GENOMIC DNA]</scope>
    <source>
        <strain evidence="2 3">K9</strain>
    </source>
</reference>
<dbReference type="InterPro" id="IPR011579">
    <property type="entry name" value="ATPase_dom"/>
</dbReference>
<dbReference type="EMBL" id="JAAEJV010000029">
    <property type="protein sequence ID" value="MBF5059596.1"/>
    <property type="molecule type" value="Genomic_DNA"/>
</dbReference>
<evidence type="ECO:0000313" key="2">
    <source>
        <dbReference type="EMBL" id="MBF5059596.1"/>
    </source>
</evidence>
<proteinExistence type="predicted"/>
<name>A0ABS0AZP0_9BACT</name>
<dbReference type="RefSeq" id="WP_194847900.1">
    <property type="nucleotide sequence ID" value="NZ_JAAEJV010000029.1"/>
</dbReference>
<evidence type="ECO:0000313" key="3">
    <source>
        <dbReference type="Proteomes" id="UP001194714"/>
    </source>
</evidence>
<dbReference type="InterPro" id="IPR027417">
    <property type="entry name" value="P-loop_NTPase"/>
</dbReference>
<sequence>MEQEAFVGREEEIKQLRALLKKRSASFVVVKGRRRIGKSRLIEEFSKNRKTYKITGLAPEPNTTKQDQLDEFAKQLSAVTGLPEIKTDDWSKLFAFLAREVKTGQVLVIFDEISWIGSKDSAFLAKLKNAWDDLFKKNPKLIFIVCGSVSTWIDDNILNSKAFYGRISWTLELNPLPLADCNRLLKAHGFRGSTYEKFKLLSVTGGIPWYIELMQGNFNADENIKRQCFLKGGALFGEFEQIFHDVFGKQDQVYKDIVEALADGAAEYKEISKKIDYKSSGRLSNYLTALEKGGFISKDFTWSLASGKESKIAQYRLSDNYLRFYLKYISPHQEKIKKGHYNKGGLPNFINWDTVMGLQFENLVLGNREKILELLSIRPEDIISDNPYLQKQKTRHKGCQVDYLIQTKYKNLYVCEIKFSRSPISAKAVDEMKKKIRALALPRGTSALPVLIHLDGVTHSPEIKDYFYETIDFGELLY</sequence>
<accession>A0ABS0AZP0</accession>
<evidence type="ECO:0000259" key="1">
    <source>
        <dbReference type="Pfam" id="PF01637"/>
    </source>
</evidence>
<dbReference type="Gene3D" id="3.40.50.300">
    <property type="entry name" value="P-loop containing nucleotide triphosphate hydrolases"/>
    <property type="match status" value="1"/>
</dbReference>
<dbReference type="Proteomes" id="UP001194714">
    <property type="component" value="Unassembled WGS sequence"/>
</dbReference>
<dbReference type="Pfam" id="PF01637">
    <property type="entry name" value="ATPase_2"/>
    <property type="match status" value="1"/>
</dbReference>